<proteinExistence type="predicted"/>
<organism evidence="2 3">
    <name type="scientific">Campylobacter mucosalis CCUG 21559</name>
    <dbReference type="NCBI Taxonomy" id="1032067"/>
    <lineage>
        <taxon>Bacteria</taxon>
        <taxon>Pseudomonadati</taxon>
        <taxon>Campylobacterota</taxon>
        <taxon>Epsilonproteobacteria</taxon>
        <taxon>Campylobacterales</taxon>
        <taxon>Campylobacteraceae</taxon>
        <taxon>Campylobacter</taxon>
    </lineage>
</organism>
<reference evidence="2 3" key="1">
    <citation type="submission" date="2016-07" db="EMBL/GenBank/DDBJ databases">
        <title>Comparative genomics of the Campylobacter concisus group.</title>
        <authorList>
            <person name="Miller W.G."/>
            <person name="Yee E."/>
            <person name="Chapman M.H."/>
            <person name="Huynh S."/>
            <person name="Bono J.L."/>
            <person name="On S.L.W."/>
            <person name="StLeger J."/>
            <person name="Foster G."/>
            <person name="Parker C.T."/>
        </authorList>
    </citation>
    <scope>NUCLEOTIDE SEQUENCE [LARGE SCALE GENOMIC DNA]</scope>
    <source>
        <strain evidence="2 3">CCUG 21559</strain>
    </source>
</reference>
<sequence length="176" mass="20530">MSKKDTSLENIDLVKLLIFILAFIVVCFIMILAFIVPNIKEYRNLARENNSVLSVYSKVKQTHDTKQETLNKLKDEHKFIISSYDSKFDKDKFIKFASNFFSDVSLLEANDTSTDEKYFLYKLSVVSSIKTPQKFYDFLESLSKYESIIRADFPIQMRGEGDKIHTTFNIKVYGQK</sequence>
<gene>
    <name evidence="2" type="ORF">CMUC_1534</name>
</gene>
<accession>A0A6G5QHW4</accession>
<dbReference type="AlphaFoldDB" id="A0A6G5QHW4"/>
<dbReference type="EMBL" id="CP012542">
    <property type="protein sequence ID" value="QCD45293.1"/>
    <property type="molecule type" value="Genomic_DNA"/>
</dbReference>
<dbReference type="Proteomes" id="UP000503264">
    <property type="component" value="Chromosome"/>
</dbReference>
<evidence type="ECO:0000256" key="1">
    <source>
        <dbReference type="SAM" id="Phobius"/>
    </source>
</evidence>
<keyword evidence="3" id="KW-1185">Reference proteome</keyword>
<keyword evidence="1" id="KW-0812">Transmembrane</keyword>
<evidence type="ECO:0000313" key="2">
    <source>
        <dbReference type="EMBL" id="QCD45293.1"/>
    </source>
</evidence>
<dbReference type="RefSeq" id="WP_171994075.1">
    <property type="nucleotide sequence ID" value="NZ_CP012542.1"/>
</dbReference>
<keyword evidence="1" id="KW-0472">Membrane</keyword>
<feature type="transmembrane region" description="Helical" evidence="1">
    <location>
        <begin position="16"/>
        <end position="37"/>
    </location>
</feature>
<keyword evidence="1" id="KW-1133">Transmembrane helix</keyword>
<name>A0A6G5QHW4_9BACT</name>
<protein>
    <submittedName>
        <fullName evidence="2">Uncharacterized protein</fullName>
    </submittedName>
</protein>
<evidence type="ECO:0000313" key="3">
    <source>
        <dbReference type="Proteomes" id="UP000503264"/>
    </source>
</evidence>